<keyword evidence="3" id="KW-0677">Repeat</keyword>
<dbReference type="PANTHER" id="PTHR45973">
    <property type="entry name" value="PROTEIN PHOSPHATASE 1 REGULATORY SUBUNIT SDS22-RELATED"/>
    <property type="match status" value="1"/>
</dbReference>
<dbReference type="SMART" id="SM00365">
    <property type="entry name" value="LRR_SD22"/>
    <property type="match status" value="3"/>
</dbReference>
<comment type="subcellular location">
    <subcellularLocation>
        <location evidence="1">Cell projection</location>
        <location evidence="1">Cilium</location>
    </subcellularLocation>
</comment>
<dbReference type="Gene3D" id="3.80.10.10">
    <property type="entry name" value="Ribonuclease Inhibitor"/>
    <property type="match status" value="2"/>
</dbReference>
<reference evidence="6" key="1">
    <citation type="submission" date="2020-06" db="EMBL/GenBank/DDBJ databases">
        <title>WGS assembly of Ceratodon purpureus strain R40.</title>
        <authorList>
            <person name="Carey S.B."/>
            <person name="Jenkins J."/>
            <person name="Shu S."/>
            <person name="Lovell J.T."/>
            <person name="Sreedasyam A."/>
            <person name="Maumus F."/>
            <person name="Tiley G.P."/>
            <person name="Fernandez-Pozo N."/>
            <person name="Barry K."/>
            <person name="Chen C."/>
            <person name="Wang M."/>
            <person name="Lipzen A."/>
            <person name="Daum C."/>
            <person name="Saski C.A."/>
            <person name="Payton A.C."/>
            <person name="Mcbreen J.C."/>
            <person name="Conrad R.E."/>
            <person name="Kollar L.M."/>
            <person name="Olsson S."/>
            <person name="Huttunen S."/>
            <person name="Landis J.B."/>
            <person name="Wickett N.J."/>
            <person name="Johnson M.G."/>
            <person name="Rensing S.A."/>
            <person name="Grimwood J."/>
            <person name="Schmutz J."/>
            <person name="Mcdaniel S.F."/>
        </authorList>
    </citation>
    <scope>NUCLEOTIDE SEQUENCE</scope>
    <source>
        <strain evidence="6">R40</strain>
    </source>
</reference>
<comment type="caution">
    <text evidence="6">The sequence shown here is derived from an EMBL/GenBank/DDBJ whole genome shotgun (WGS) entry which is preliminary data.</text>
</comment>
<gene>
    <name evidence="6" type="ORF">KC19_2G286300</name>
</gene>
<dbReference type="Proteomes" id="UP000822688">
    <property type="component" value="Chromosome 2"/>
</dbReference>
<dbReference type="PRINTS" id="PR00019">
    <property type="entry name" value="LEURICHRPT"/>
</dbReference>
<dbReference type="SUPFAM" id="SSF52075">
    <property type="entry name" value="Outer arm dynein light chain 1"/>
    <property type="match status" value="1"/>
</dbReference>
<dbReference type="Pfam" id="PF14580">
    <property type="entry name" value="LRR_9"/>
    <property type="match status" value="1"/>
</dbReference>
<dbReference type="PROSITE" id="PS51450">
    <property type="entry name" value="LRR"/>
    <property type="match status" value="4"/>
</dbReference>
<dbReference type="PANTHER" id="PTHR45973:SF9">
    <property type="entry name" value="LEUCINE-RICH REPEAT-CONTAINING PROTEIN 46"/>
    <property type="match status" value="1"/>
</dbReference>
<dbReference type="InterPro" id="IPR001611">
    <property type="entry name" value="Leu-rich_rpt"/>
</dbReference>
<dbReference type="AlphaFoldDB" id="A0A8T0IZ67"/>
<evidence type="ECO:0000256" key="4">
    <source>
        <dbReference type="ARBA" id="ARBA00023069"/>
    </source>
</evidence>
<accession>A0A8T0IZ67</accession>
<evidence type="ECO:0000256" key="5">
    <source>
        <dbReference type="ARBA" id="ARBA00023273"/>
    </source>
</evidence>
<keyword evidence="4" id="KW-0969">Cilium</keyword>
<evidence type="ECO:0000256" key="2">
    <source>
        <dbReference type="ARBA" id="ARBA00022614"/>
    </source>
</evidence>
<evidence type="ECO:0000256" key="3">
    <source>
        <dbReference type="ARBA" id="ARBA00022737"/>
    </source>
</evidence>
<evidence type="ECO:0000313" key="6">
    <source>
        <dbReference type="EMBL" id="KAG0589020.1"/>
    </source>
</evidence>
<keyword evidence="2" id="KW-0433">Leucine-rich repeat</keyword>
<name>A0A8T0IZ67_CERPU</name>
<keyword evidence="7" id="KW-1185">Reference proteome</keyword>
<evidence type="ECO:0008006" key="8">
    <source>
        <dbReference type="Google" id="ProtNLM"/>
    </source>
</evidence>
<dbReference type="EMBL" id="CM026422">
    <property type="protein sequence ID" value="KAG0589020.1"/>
    <property type="molecule type" value="Genomic_DNA"/>
</dbReference>
<evidence type="ECO:0000313" key="7">
    <source>
        <dbReference type="Proteomes" id="UP000822688"/>
    </source>
</evidence>
<dbReference type="InterPro" id="IPR032675">
    <property type="entry name" value="LRR_dom_sf"/>
</dbReference>
<protein>
    <recommendedName>
        <fullName evidence="8">Dynein assembly factor 1, axonemal homolog</fullName>
    </recommendedName>
</protein>
<evidence type="ECO:0000256" key="1">
    <source>
        <dbReference type="ARBA" id="ARBA00004138"/>
    </source>
</evidence>
<organism evidence="6 7">
    <name type="scientific">Ceratodon purpureus</name>
    <name type="common">Fire moss</name>
    <name type="synonym">Dicranum purpureum</name>
    <dbReference type="NCBI Taxonomy" id="3225"/>
    <lineage>
        <taxon>Eukaryota</taxon>
        <taxon>Viridiplantae</taxon>
        <taxon>Streptophyta</taxon>
        <taxon>Embryophyta</taxon>
        <taxon>Bryophyta</taxon>
        <taxon>Bryophytina</taxon>
        <taxon>Bryopsida</taxon>
        <taxon>Dicranidae</taxon>
        <taxon>Pseudoditrichales</taxon>
        <taxon>Ditrichaceae</taxon>
        <taxon>Ceratodon</taxon>
    </lineage>
</organism>
<proteinExistence type="predicted"/>
<dbReference type="InterPro" id="IPR050576">
    <property type="entry name" value="Cilia_flagella_integrity"/>
</dbReference>
<sequence length="275" mass="31636">MAAAMTKDWIQNQCKKYQQYRTPTLNDRLYLQNQGFSIIENLEEYTEVKTVYLECNCIESLSGLQLMTKLRNLVLHKNNIGAIEHLDNLKMLDSLDLSDNMLTKLENLACCPILTSLNVSNNHLKSSESIDHLKKCINLKVLDLSKNNLEDGEHLLEVLKSLPSLSCLYLSGNPCLREIPNYRKTVISSLPGLKHLDHTPVFWSERIYADAWAKDGDKGIEAARDVVHNNIRENERLQFEGMRRLREQAVQERMTSIETPLLQFDDEELNPKPLI</sequence>
<keyword evidence="5" id="KW-0966">Cell projection</keyword>